<protein>
    <submittedName>
        <fullName evidence="2">Uncharacterized protein</fullName>
    </submittedName>
</protein>
<accession>A0A2K8U9M4</accession>
<evidence type="ECO:0000256" key="1">
    <source>
        <dbReference type="SAM" id="MobiDB-lite"/>
    </source>
</evidence>
<organism evidence="2 3">
    <name type="scientific">Candidatus Thiodictyon syntrophicum</name>
    <dbReference type="NCBI Taxonomy" id="1166950"/>
    <lineage>
        <taxon>Bacteria</taxon>
        <taxon>Pseudomonadati</taxon>
        <taxon>Pseudomonadota</taxon>
        <taxon>Gammaproteobacteria</taxon>
        <taxon>Chromatiales</taxon>
        <taxon>Chromatiaceae</taxon>
        <taxon>Thiodictyon</taxon>
    </lineage>
</organism>
<evidence type="ECO:0000313" key="2">
    <source>
        <dbReference type="EMBL" id="AUB82109.1"/>
    </source>
</evidence>
<feature type="region of interest" description="Disordered" evidence="1">
    <location>
        <begin position="26"/>
        <end position="51"/>
    </location>
</feature>
<keyword evidence="3" id="KW-1185">Reference proteome</keyword>
<reference evidence="2 3" key="1">
    <citation type="submission" date="2017-03" db="EMBL/GenBank/DDBJ databases">
        <title>Complete genome sequence of Candidatus 'Thiodictyon syntrophicum' sp. nov. strain Cad16T, a photolithoautotroph purple sulfur bacterium isolated from an alpine meromictic lake.</title>
        <authorList>
            <person name="Luedin S.M."/>
            <person name="Pothier J.F."/>
            <person name="Danza F."/>
            <person name="Storelli N."/>
            <person name="Wittwer M."/>
            <person name="Tonolla M."/>
        </authorList>
    </citation>
    <scope>NUCLEOTIDE SEQUENCE [LARGE SCALE GENOMIC DNA]</scope>
    <source>
        <strain evidence="2 3">Cad16T</strain>
    </source>
</reference>
<proteinExistence type="predicted"/>
<name>A0A2K8U9M4_9GAMM</name>
<gene>
    <name evidence="2" type="ORF">THSYN_14900</name>
</gene>
<dbReference type="NCBIfam" id="NF040466">
    <property type="entry name" value="ydjY_domain"/>
    <property type="match status" value="1"/>
</dbReference>
<dbReference type="AlphaFoldDB" id="A0A2K8U9M4"/>
<sequence length="253" mass="27166">MTETSPTGPGVWLALLLTLIALPTTAEGPPSQPAPPAGVRNSEYAEAAPTVERISEHEARIGRVLVDRRAHRLEVPGKVIRLDPPLEFLAIKRNGDKGYESLIELDATAVEFNTACILIGLTQNQATHPAFQSEKSPVGGDRVGVRVRWQVDGKDQEVEASRLLRLEGQPVEAPEWVYTGSVFLPDRRYLAALDGTLIGFVHSPASIIEHRTGLGLGHWGAVGGDPAVCPPVGTPVVLTVQVESVPVPDPVQR</sequence>
<dbReference type="EMBL" id="CP020370">
    <property type="protein sequence ID" value="AUB82109.1"/>
    <property type="molecule type" value="Genomic_DNA"/>
</dbReference>
<evidence type="ECO:0000313" key="3">
    <source>
        <dbReference type="Proteomes" id="UP000232638"/>
    </source>
</evidence>
<dbReference type="KEGG" id="tsy:THSYN_14900"/>
<dbReference type="InterPro" id="IPR047750">
    <property type="entry name" value="YdjY-like"/>
</dbReference>
<dbReference type="Proteomes" id="UP000232638">
    <property type="component" value="Chromosome"/>
</dbReference>